<dbReference type="AlphaFoldDB" id="A0AAV5A6Q2"/>
<proteinExistence type="predicted"/>
<comment type="caution">
    <text evidence="1">The sequence shown here is derived from an EMBL/GenBank/DDBJ whole genome shotgun (WGS) entry which is preliminary data.</text>
</comment>
<evidence type="ECO:0000313" key="1">
    <source>
        <dbReference type="EMBL" id="GJJ08929.1"/>
    </source>
</evidence>
<reference evidence="1" key="1">
    <citation type="submission" date="2021-10" db="EMBL/GenBank/DDBJ databases">
        <title>De novo Genome Assembly of Clathrus columnatus (Basidiomycota, Fungi) Using Illumina and Nanopore Sequence Data.</title>
        <authorList>
            <person name="Ogiso-Tanaka E."/>
            <person name="Itagaki H."/>
            <person name="Hosoya T."/>
            <person name="Hosaka K."/>
        </authorList>
    </citation>
    <scope>NUCLEOTIDE SEQUENCE</scope>
    <source>
        <strain evidence="1">MO-923</strain>
    </source>
</reference>
<evidence type="ECO:0000313" key="2">
    <source>
        <dbReference type="Proteomes" id="UP001050691"/>
    </source>
</evidence>
<dbReference type="EMBL" id="BPWL01000003">
    <property type="protein sequence ID" value="GJJ08929.1"/>
    <property type="molecule type" value="Genomic_DNA"/>
</dbReference>
<dbReference type="Proteomes" id="UP001050691">
    <property type="component" value="Unassembled WGS sequence"/>
</dbReference>
<accession>A0AAV5A6Q2</accession>
<sequence>MSTIAQFRTRDWGMEWCRFKLDLPESARYTPRSEPPDGIRERNWYLKGDTSDLEVWELDVPPNTWLDPRTLTYANRPKRKEHIFSFKVSSNKTLVSREFPCKGDQIGSFEFFCVSPGCIVDIWQDKQLPPIGLSIEQRSSV</sequence>
<keyword evidence="2" id="KW-1185">Reference proteome</keyword>
<gene>
    <name evidence="1" type="ORF">Clacol_003149</name>
</gene>
<name>A0AAV5A6Q2_9AGAM</name>
<protein>
    <submittedName>
        <fullName evidence="1">Uncharacterized protein</fullName>
    </submittedName>
</protein>
<organism evidence="1 2">
    <name type="scientific">Clathrus columnatus</name>
    <dbReference type="NCBI Taxonomy" id="1419009"/>
    <lineage>
        <taxon>Eukaryota</taxon>
        <taxon>Fungi</taxon>
        <taxon>Dikarya</taxon>
        <taxon>Basidiomycota</taxon>
        <taxon>Agaricomycotina</taxon>
        <taxon>Agaricomycetes</taxon>
        <taxon>Phallomycetidae</taxon>
        <taxon>Phallales</taxon>
        <taxon>Clathraceae</taxon>
        <taxon>Clathrus</taxon>
    </lineage>
</organism>